<dbReference type="InterPro" id="IPR003489">
    <property type="entry name" value="RHF/RaiA"/>
</dbReference>
<dbReference type="Gene3D" id="3.30.160.100">
    <property type="entry name" value="Ribosome hibernation promotion factor-like"/>
    <property type="match status" value="1"/>
</dbReference>
<dbReference type="InterPro" id="IPR036567">
    <property type="entry name" value="RHF-like"/>
</dbReference>
<dbReference type="SUPFAM" id="SSF69754">
    <property type="entry name" value="Ribosome binding protein Y (YfiA homologue)"/>
    <property type="match status" value="1"/>
</dbReference>
<evidence type="ECO:0000313" key="2">
    <source>
        <dbReference type="Proteomes" id="UP000004947"/>
    </source>
</evidence>
<dbReference type="Pfam" id="PF02482">
    <property type="entry name" value="Ribosomal_S30AE"/>
    <property type="match status" value="1"/>
</dbReference>
<dbReference type="Proteomes" id="UP000004947">
    <property type="component" value="Unassembled WGS sequence"/>
</dbReference>
<gene>
    <name evidence="1" type="ORF">LNTAR_10736</name>
</gene>
<dbReference type="RefSeq" id="WP_007277828.1">
    <property type="nucleotide sequence ID" value="NZ_ABCK01000005.1"/>
</dbReference>
<protein>
    <recommendedName>
        <fullName evidence="3">Ribosomal subunit interface protein</fullName>
    </recommendedName>
</protein>
<dbReference type="AlphaFoldDB" id="A6DIV0"/>
<evidence type="ECO:0000313" key="1">
    <source>
        <dbReference type="EMBL" id="EDM28386.1"/>
    </source>
</evidence>
<sequence>MEIIVASRHFKVQKDVKTQIVEEMKKFDTCASKLTTAEVILNNIHHNIHVEIIIRGKHLNCKSEAETDDLLKSFYLAFKKMRNQLDKRRTKVKNHRAKHIGDLELWQINKKQRAS</sequence>
<dbReference type="STRING" id="313628.LNTAR_10736"/>
<dbReference type="EMBL" id="ABCK01000005">
    <property type="protein sequence ID" value="EDM28386.1"/>
    <property type="molecule type" value="Genomic_DNA"/>
</dbReference>
<comment type="caution">
    <text evidence="1">The sequence shown here is derived from an EMBL/GenBank/DDBJ whole genome shotgun (WGS) entry which is preliminary data.</text>
</comment>
<accession>A6DIV0</accession>
<organism evidence="1 2">
    <name type="scientific">Lentisphaera araneosa HTCC2155</name>
    <dbReference type="NCBI Taxonomy" id="313628"/>
    <lineage>
        <taxon>Bacteria</taxon>
        <taxon>Pseudomonadati</taxon>
        <taxon>Lentisphaerota</taxon>
        <taxon>Lentisphaeria</taxon>
        <taxon>Lentisphaerales</taxon>
        <taxon>Lentisphaeraceae</taxon>
        <taxon>Lentisphaera</taxon>
    </lineage>
</organism>
<evidence type="ECO:0008006" key="3">
    <source>
        <dbReference type="Google" id="ProtNLM"/>
    </source>
</evidence>
<name>A6DIV0_9BACT</name>
<reference evidence="1 2" key="1">
    <citation type="journal article" date="2010" name="J. Bacteriol.">
        <title>Genome sequence of Lentisphaera araneosa HTCC2155T, the type species of the order Lentisphaerales in the phylum Lentisphaerae.</title>
        <authorList>
            <person name="Thrash J.C."/>
            <person name="Cho J.C."/>
            <person name="Vergin K.L."/>
            <person name="Morris R.M."/>
            <person name="Giovannoni S.J."/>
        </authorList>
    </citation>
    <scope>NUCLEOTIDE SEQUENCE [LARGE SCALE GENOMIC DNA]</scope>
    <source>
        <strain evidence="1 2">HTCC2155</strain>
    </source>
</reference>
<keyword evidence="2" id="KW-1185">Reference proteome</keyword>
<proteinExistence type="predicted"/>